<proteinExistence type="predicted"/>
<dbReference type="InterPro" id="IPR053142">
    <property type="entry name" value="PchR_regulatory_protein"/>
</dbReference>
<feature type="domain" description="HTH araC/xylS-type" evidence="4">
    <location>
        <begin position="194"/>
        <end position="292"/>
    </location>
</feature>
<evidence type="ECO:0000256" key="1">
    <source>
        <dbReference type="ARBA" id="ARBA00023015"/>
    </source>
</evidence>
<keyword evidence="1" id="KW-0805">Transcription regulation</keyword>
<evidence type="ECO:0000259" key="4">
    <source>
        <dbReference type="PROSITE" id="PS01124"/>
    </source>
</evidence>
<dbReference type="PROSITE" id="PS01124">
    <property type="entry name" value="HTH_ARAC_FAMILY_2"/>
    <property type="match status" value="1"/>
</dbReference>
<gene>
    <name evidence="5" type="ORF">C4F49_10195</name>
</gene>
<dbReference type="AlphaFoldDB" id="A0A928UZ30"/>
<keyword evidence="3" id="KW-0804">Transcription</keyword>
<dbReference type="PRINTS" id="PR00032">
    <property type="entry name" value="HTHARAC"/>
</dbReference>
<dbReference type="GO" id="GO:0003700">
    <property type="term" value="F:DNA-binding transcription factor activity"/>
    <property type="evidence" value="ECO:0007669"/>
    <property type="project" value="InterPro"/>
</dbReference>
<dbReference type="SUPFAM" id="SSF46689">
    <property type="entry name" value="Homeodomain-like"/>
    <property type="match status" value="2"/>
</dbReference>
<comment type="caution">
    <text evidence="5">The sequence shown here is derived from an EMBL/GenBank/DDBJ whole genome shotgun (WGS) entry which is preliminary data.</text>
</comment>
<dbReference type="Gene3D" id="1.10.10.60">
    <property type="entry name" value="Homeodomain-like"/>
    <property type="match status" value="1"/>
</dbReference>
<dbReference type="GO" id="GO:0043565">
    <property type="term" value="F:sequence-specific DNA binding"/>
    <property type="evidence" value="ECO:0007669"/>
    <property type="project" value="InterPro"/>
</dbReference>
<evidence type="ECO:0000256" key="2">
    <source>
        <dbReference type="ARBA" id="ARBA00023125"/>
    </source>
</evidence>
<keyword evidence="6" id="KW-1185">Reference proteome</keyword>
<dbReference type="InterPro" id="IPR020449">
    <property type="entry name" value="Tscrpt_reg_AraC-type_HTH"/>
</dbReference>
<dbReference type="Pfam" id="PF12833">
    <property type="entry name" value="HTH_18"/>
    <property type="match status" value="1"/>
</dbReference>
<protein>
    <recommendedName>
        <fullName evidence="4">HTH araC/xylS-type domain-containing protein</fullName>
    </recommendedName>
</protein>
<evidence type="ECO:0000256" key="3">
    <source>
        <dbReference type="ARBA" id="ARBA00023163"/>
    </source>
</evidence>
<evidence type="ECO:0000313" key="6">
    <source>
        <dbReference type="Proteomes" id="UP000616201"/>
    </source>
</evidence>
<sequence>MTQSEKNISYSENCLNSENKNYPALKELKHDLQYLIIVGKKHVEHTFSEDCYVNILADEQCDTTTYQLNEKKFLLNKGENILHHVKSNSKILIPSTCQSNRLVFICISPLHFEAFHEKTLQEPFRFINGFLTKQDNRVSLLLSNLFELDENISLDKLKTEAIILELLIRQIEILHVENENHEVIPHKSHYDKIMSAKKLIDSDLTKSYSISELAKEVGTNEQYLKTYFKQYFNKTIQQYSTDKKMGYAKDLILTGNLRVADVARMTGYKHSTHFTTAFKKYFGFIPNSLRYTFLLAHEGVVAIAESGITNIL</sequence>
<dbReference type="Proteomes" id="UP000616201">
    <property type="component" value="Unassembled WGS sequence"/>
</dbReference>
<dbReference type="InterPro" id="IPR009057">
    <property type="entry name" value="Homeodomain-like_sf"/>
</dbReference>
<reference evidence="5" key="1">
    <citation type="submission" date="2018-02" db="EMBL/GenBank/DDBJ databases">
        <authorList>
            <person name="Vasarhelyi B.M."/>
            <person name="Deshmukh S."/>
            <person name="Balint B."/>
            <person name="Kukolya J."/>
        </authorList>
    </citation>
    <scope>NUCLEOTIDE SEQUENCE</scope>
    <source>
        <strain evidence="5">KB22</strain>
    </source>
</reference>
<name>A0A928UZ30_9SPHI</name>
<dbReference type="RefSeq" id="WP_196934209.1">
    <property type="nucleotide sequence ID" value="NZ_MU158697.1"/>
</dbReference>
<dbReference type="InterPro" id="IPR018060">
    <property type="entry name" value="HTH_AraC"/>
</dbReference>
<dbReference type="PANTHER" id="PTHR47893:SF1">
    <property type="entry name" value="REGULATORY PROTEIN PCHR"/>
    <property type="match status" value="1"/>
</dbReference>
<accession>A0A928UZ30</accession>
<dbReference type="SMART" id="SM00342">
    <property type="entry name" value="HTH_ARAC"/>
    <property type="match status" value="1"/>
</dbReference>
<keyword evidence="2" id="KW-0238">DNA-binding</keyword>
<dbReference type="EMBL" id="PRDK01000005">
    <property type="protein sequence ID" value="MBE8714050.1"/>
    <property type="molecule type" value="Genomic_DNA"/>
</dbReference>
<organism evidence="5 6">
    <name type="scientific">Sphingobacterium hungaricum</name>
    <dbReference type="NCBI Taxonomy" id="2082723"/>
    <lineage>
        <taxon>Bacteria</taxon>
        <taxon>Pseudomonadati</taxon>
        <taxon>Bacteroidota</taxon>
        <taxon>Sphingobacteriia</taxon>
        <taxon>Sphingobacteriales</taxon>
        <taxon>Sphingobacteriaceae</taxon>
        <taxon>Sphingobacterium</taxon>
    </lineage>
</organism>
<evidence type="ECO:0000313" key="5">
    <source>
        <dbReference type="EMBL" id="MBE8714050.1"/>
    </source>
</evidence>
<dbReference type="PANTHER" id="PTHR47893">
    <property type="entry name" value="REGULATORY PROTEIN PCHR"/>
    <property type="match status" value="1"/>
</dbReference>